<organism evidence="3 4">
    <name type="scientific">Novosphingobium aureum</name>
    <dbReference type="NCBI Taxonomy" id="2792964"/>
    <lineage>
        <taxon>Bacteria</taxon>
        <taxon>Pseudomonadati</taxon>
        <taxon>Pseudomonadota</taxon>
        <taxon>Alphaproteobacteria</taxon>
        <taxon>Sphingomonadales</taxon>
        <taxon>Sphingomonadaceae</taxon>
        <taxon>Novosphingobium</taxon>
    </lineage>
</organism>
<keyword evidence="4" id="KW-1185">Reference proteome</keyword>
<evidence type="ECO:0000256" key="2">
    <source>
        <dbReference type="SAM" id="SignalP"/>
    </source>
</evidence>
<dbReference type="PANTHER" id="PTHR36512">
    <property type="entry name" value="D-AMINOPEPTIDASE"/>
    <property type="match status" value="1"/>
</dbReference>
<dbReference type="EMBL" id="JADZGI010000001">
    <property type="protein sequence ID" value="MBH0112022.1"/>
    <property type="molecule type" value="Genomic_DNA"/>
</dbReference>
<protein>
    <submittedName>
        <fullName evidence="3">P1 family peptidase</fullName>
    </submittedName>
</protein>
<comment type="similarity">
    <text evidence="1">Belongs to the peptidase S58 family.</text>
</comment>
<evidence type="ECO:0000313" key="4">
    <source>
        <dbReference type="Proteomes" id="UP000617634"/>
    </source>
</evidence>
<dbReference type="InterPro" id="IPR016117">
    <property type="entry name" value="ArgJ-like_dom_sf"/>
</dbReference>
<dbReference type="CDD" id="cd02253">
    <property type="entry name" value="DmpA"/>
    <property type="match status" value="1"/>
</dbReference>
<comment type="caution">
    <text evidence="3">The sequence shown here is derived from an EMBL/GenBank/DDBJ whole genome shotgun (WGS) entry which is preliminary data.</text>
</comment>
<reference evidence="3" key="1">
    <citation type="submission" date="2020-11" db="EMBL/GenBank/DDBJ databases">
        <title>Novosphingobium aureum sp. nov., a marine bacterium isolated from sediment of a salt flat.</title>
        <authorList>
            <person name="Yoo Y."/>
            <person name="Kim J.-J."/>
        </authorList>
    </citation>
    <scope>NUCLEOTIDE SEQUENCE</scope>
    <source>
        <strain evidence="3">YJ-S2-02</strain>
    </source>
</reference>
<dbReference type="RefSeq" id="WP_197160830.1">
    <property type="nucleotide sequence ID" value="NZ_JADZGI010000001.1"/>
</dbReference>
<evidence type="ECO:0000313" key="3">
    <source>
        <dbReference type="EMBL" id="MBH0112022.1"/>
    </source>
</evidence>
<dbReference type="AlphaFoldDB" id="A0A931HA28"/>
<feature type="signal peptide" evidence="2">
    <location>
        <begin position="1"/>
        <end position="22"/>
    </location>
</feature>
<name>A0A931HA28_9SPHN</name>
<dbReference type="PANTHER" id="PTHR36512:SF3">
    <property type="entry name" value="BLR5678 PROTEIN"/>
    <property type="match status" value="1"/>
</dbReference>
<sequence length="391" mass="40244">MRSTLRGAPLALLLAGIPLAPAPAVGEAADTETRGAGVPIGILPTGPLDAITDVAGVRVGQVTIERGRTVHTGVTAVLPHGGNLWQDKVPAGFHAANGFGKFAGSTQVEDLGEIETPILLTNTLSVPEAMAASIEWTLEQPGNAGVRTVNAVVGETNDGLLNDIRGRHVTIADARRAIESATTGPVEEGVVGAGTGTVSFGWKGGIGTASRKLPDSLGGWTVGVLAQTNYGGVLSVAGVPVGQRLGQYLYKDKLPETSADGSVVLVIATDAPLSDRNLRRLAQRAFVGIARTGSAFSNGSGDYAIAFSSAPDVRRTAQRRKGETRLAQLANDAMTPLFQAVAEASEESVYNALFAAHDVTGARGTVRALPGRAVRAMIAADRAPRAGTERP</sequence>
<proteinExistence type="inferred from homology"/>
<accession>A0A931HA28</accession>
<dbReference type="SUPFAM" id="SSF56266">
    <property type="entry name" value="DmpA/ArgJ-like"/>
    <property type="match status" value="1"/>
</dbReference>
<feature type="chain" id="PRO_5037298364" evidence="2">
    <location>
        <begin position="23"/>
        <end position="391"/>
    </location>
</feature>
<evidence type="ECO:0000256" key="1">
    <source>
        <dbReference type="ARBA" id="ARBA00007068"/>
    </source>
</evidence>
<dbReference type="Pfam" id="PF03576">
    <property type="entry name" value="Peptidase_S58"/>
    <property type="match status" value="1"/>
</dbReference>
<dbReference type="Proteomes" id="UP000617634">
    <property type="component" value="Unassembled WGS sequence"/>
</dbReference>
<gene>
    <name evidence="3" type="ORF">I5E68_03525</name>
</gene>
<dbReference type="GO" id="GO:0004177">
    <property type="term" value="F:aminopeptidase activity"/>
    <property type="evidence" value="ECO:0007669"/>
    <property type="project" value="TreeGrafter"/>
</dbReference>
<dbReference type="Gene3D" id="3.60.70.12">
    <property type="entry name" value="L-amino peptidase D-ALA esterase/amidase"/>
    <property type="match status" value="1"/>
</dbReference>
<keyword evidence="2" id="KW-0732">Signal</keyword>
<dbReference type="InterPro" id="IPR005321">
    <property type="entry name" value="Peptidase_S58_DmpA"/>
</dbReference>